<dbReference type="OrthoDB" id="2630463at2"/>
<dbReference type="InterPro" id="IPR026935">
    <property type="entry name" value="BtrH_N"/>
</dbReference>
<dbReference type="AlphaFoldDB" id="A0A1G5LAX4"/>
<dbReference type="EMBL" id="FMUS01000044">
    <property type="protein sequence ID" value="SCZ09468.1"/>
    <property type="molecule type" value="Genomic_DNA"/>
</dbReference>
<reference evidence="2 3" key="1">
    <citation type="submission" date="2016-10" db="EMBL/GenBank/DDBJ databases">
        <authorList>
            <person name="de Groot N.N."/>
        </authorList>
    </citation>
    <scope>NUCLEOTIDE SEQUENCE [LARGE SCALE GENOMIC DNA]</scope>
    <source>
        <strain evidence="2 3">DSM 18978</strain>
    </source>
</reference>
<evidence type="ECO:0000313" key="2">
    <source>
        <dbReference type="EMBL" id="SCZ09468.1"/>
    </source>
</evidence>
<dbReference type="STRING" id="1120976.SAMN03080606_04200"/>
<gene>
    <name evidence="2" type="ORF">SAMN03080606_04200</name>
</gene>
<protein>
    <submittedName>
        <fullName evidence="2">Butirosin biosynthesis protein H, N-terminal</fullName>
    </submittedName>
</protein>
<feature type="domain" description="Butirosin biosynthesis protein H N-terminal" evidence="1">
    <location>
        <begin position="38"/>
        <end position="136"/>
    </location>
</feature>
<organism evidence="2 3">
    <name type="scientific">Alkaliphilus peptidifermentans DSM 18978</name>
    <dbReference type="NCBI Taxonomy" id="1120976"/>
    <lineage>
        <taxon>Bacteria</taxon>
        <taxon>Bacillati</taxon>
        <taxon>Bacillota</taxon>
        <taxon>Clostridia</taxon>
        <taxon>Peptostreptococcales</taxon>
        <taxon>Natronincolaceae</taxon>
        <taxon>Alkaliphilus</taxon>
    </lineage>
</organism>
<sequence>MKLDIKFISDDAYNCIEMIFASLALYWKKNFELIGAESWGFTYKSSDVSLEIPFGEKIDCAINYKNDYLEKYHGIQVTFREANNYIDIVEAIKEKLKDDTPVCIYIDTYWCPWFVGYYKKIHSAHYCLVTGIDESNNLFCKDALAKDGEWLSLDHFSKGFKEYIDFRNLENYTKCYWKEIVRDATLRLKDKHKSLNVFDEMRLFAKDLRENLHLSKEVRGYEDRPFQAKIYKKLFNISRGRKVFSKALLYVSDEYRVSELKVLADLINKAGNKWSGIFGMLCKSYYIKDNKDLINRIVEKIKDVADEEEIIADTIIELCMNESFNISYYDIENVMDTSIQLSEFKYINLSEYMNNIGFSDGTLDNCKAEISSEGRFFLINGLPINNLWMIDNMKFMFPNTGNNKLDNISCMGQNIKLDICNYRYVMVLGCAELGNHSEKMLVEFEDGYKEEIPLEFTSWLSCNRSFNEVVAWEGKGAVRTNTGIKTYPFSVYLYAKGYQLKNNSKIYNIQLPLCPNIHVFAITLGR</sequence>
<keyword evidence="3" id="KW-1185">Reference proteome</keyword>
<evidence type="ECO:0000259" key="1">
    <source>
        <dbReference type="Pfam" id="PF14399"/>
    </source>
</evidence>
<name>A0A1G5LAX4_9FIRM</name>
<dbReference type="Proteomes" id="UP000198636">
    <property type="component" value="Unassembled WGS sequence"/>
</dbReference>
<dbReference type="RefSeq" id="WP_091547511.1">
    <property type="nucleotide sequence ID" value="NZ_FMUS01000044.1"/>
</dbReference>
<proteinExistence type="predicted"/>
<dbReference type="Pfam" id="PF14399">
    <property type="entry name" value="BtrH_N"/>
    <property type="match status" value="1"/>
</dbReference>
<dbReference type="Gene3D" id="3.90.70.10">
    <property type="entry name" value="Cysteine proteinases"/>
    <property type="match status" value="1"/>
</dbReference>
<accession>A0A1G5LAX4</accession>
<evidence type="ECO:0000313" key="3">
    <source>
        <dbReference type="Proteomes" id="UP000198636"/>
    </source>
</evidence>